<evidence type="ECO:0000259" key="1">
    <source>
        <dbReference type="Pfam" id="PF01156"/>
    </source>
</evidence>
<reference evidence="2 3" key="1">
    <citation type="submission" date="2023-07" db="EMBL/GenBank/DDBJ databases">
        <title>Genomic Encyclopedia of Type Strains, Phase IV (KMG-IV): sequencing the most valuable type-strain genomes for metagenomic binning, comparative biology and taxonomic classification.</title>
        <authorList>
            <person name="Goeker M."/>
        </authorList>
    </citation>
    <scope>NUCLEOTIDE SEQUENCE [LARGE SCALE GENOMIC DNA]</scope>
    <source>
        <strain evidence="2 3">DSM 19619</strain>
    </source>
</reference>
<dbReference type="Proteomes" id="UP001242480">
    <property type="component" value="Unassembled WGS sequence"/>
</dbReference>
<organism evidence="2 3">
    <name type="scientific">Labrys wisconsinensis</name>
    <dbReference type="NCBI Taxonomy" id="425677"/>
    <lineage>
        <taxon>Bacteria</taxon>
        <taxon>Pseudomonadati</taxon>
        <taxon>Pseudomonadota</taxon>
        <taxon>Alphaproteobacteria</taxon>
        <taxon>Hyphomicrobiales</taxon>
        <taxon>Xanthobacteraceae</taxon>
        <taxon>Labrys</taxon>
    </lineage>
</organism>
<dbReference type="GO" id="GO:0008477">
    <property type="term" value="F:purine nucleosidase activity"/>
    <property type="evidence" value="ECO:0007669"/>
    <property type="project" value="UniProtKB-EC"/>
</dbReference>
<gene>
    <name evidence="2" type="ORF">QO011_003347</name>
</gene>
<protein>
    <submittedName>
        <fullName evidence="2">Purine nucleosidase</fullName>
        <ecNumber evidence="2">3.2.2.1</ecNumber>
    </submittedName>
</protein>
<dbReference type="PANTHER" id="PTHR46190">
    <property type="entry name" value="SI:CH211-201H21.5-RELATED"/>
    <property type="match status" value="1"/>
</dbReference>
<accession>A0ABU0J7T1</accession>
<evidence type="ECO:0000313" key="2">
    <source>
        <dbReference type="EMBL" id="MDQ0470331.1"/>
    </source>
</evidence>
<sequence>MTAMPTRLIIDTDTAGDDCFSLLLGLLHPRAKLEAVTICNGNVPFEQQIENALYTIEVAGRGGEVPVHPGCPRPIMGRWQAATMHGSDGMSEAGFPKARQRPESKHAVDAIIDLVMANPGEISIIAQAPLTNIALAFLKEPRIAGALKHLWIMGGTDNQVGNITPMAEFNFFVDPEAAKIVLGAGFRVTLSTWTLTLKSGSLPADEIERIERLDTPLSRFFMAVTRTPRAVALRRYGRAISTHPDSLTCACALDESLILESDDVVVDVEVGGETTRGASSVYPPRMVERWPDRDANARIIRRADTKGFADMLVSVLA</sequence>
<name>A0ABU0J7T1_9HYPH</name>
<dbReference type="InterPro" id="IPR052775">
    <property type="entry name" value="IUN_hydrolase"/>
</dbReference>
<proteinExistence type="predicted"/>
<dbReference type="InterPro" id="IPR036452">
    <property type="entry name" value="Ribo_hydro-like"/>
</dbReference>
<dbReference type="Pfam" id="PF01156">
    <property type="entry name" value="IU_nuc_hydro"/>
    <property type="match status" value="1"/>
</dbReference>
<feature type="domain" description="Inosine/uridine-preferring nucleoside hydrolase" evidence="1">
    <location>
        <begin position="8"/>
        <end position="309"/>
    </location>
</feature>
<keyword evidence="2" id="KW-0326">Glycosidase</keyword>
<dbReference type="Gene3D" id="3.90.245.10">
    <property type="entry name" value="Ribonucleoside hydrolase-like"/>
    <property type="match status" value="1"/>
</dbReference>
<dbReference type="SUPFAM" id="SSF53590">
    <property type="entry name" value="Nucleoside hydrolase"/>
    <property type="match status" value="1"/>
</dbReference>
<keyword evidence="2" id="KW-0378">Hydrolase</keyword>
<evidence type="ECO:0000313" key="3">
    <source>
        <dbReference type="Proteomes" id="UP001242480"/>
    </source>
</evidence>
<dbReference type="EC" id="3.2.2.1" evidence="2"/>
<dbReference type="EMBL" id="JAUSVX010000005">
    <property type="protein sequence ID" value="MDQ0470331.1"/>
    <property type="molecule type" value="Genomic_DNA"/>
</dbReference>
<dbReference type="InterPro" id="IPR001910">
    <property type="entry name" value="Inosine/uridine_hydrolase_dom"/>
</dbReference>
<dbReference type="PANTHER" id="PTHR46190:SF1">
    <property type="entry name" value="SI:CH211-201H21.5"/>
    <property type="match status" value="1"/>
</dbReference>
<keyword evidence="3" id="KW-1185">Reference proteome</keyword>
<comment type="caution">
    <text evidence="2">The sequence shown here is derived from an EMBL/GenBank/DDBJ whole genome shotgun (WGS) entry which is preliminary data.</text>
</comment>